<gene>
    <name evidence="2" type="ORF">DF947_06095</name>
</gene>
<dbReference type="InterPro" id="IPR018490">
    <property type="entry name" value="cNMP-bd_dom_sf"/>
</dbReference>
<dbReference type="RefSeq" id="WP_109928814.1">
    <property type="nucleotide sequence ID" value="NZ_QGNY01000002.1"/>
</dbReference>
<proteinExistence type="predicted"/>
<dbReference type="Gene3D" id="2.60.120.10">
    <property type="entry name" value="Jelly Rolls"/>
    <property type="match status" value="1"/>
</dbReference>
<evidence type="ECO:0000313" key="2">
    <source>
        <dbReference type="EMBL" id="PWS32642.1"/>
    </source>
</evidence>
<dbReference type="CDD" id="cd00038">
    <property type="entry name" value="CAP_ED"/>
    <property type="match status" value="1"/>
</dbReference>
<evidence type="ECO:0000259" key="1">
    <source>
        <dbReference type="Pfam" id="PF00027"/>
    </source>
</evidence>
<keyword evidence="3" id="KW-1185">Reference proteome</keyword>
<accession>A0A317F1X2</accession>
<organism evidence="2 3">
    <name type="scientific">Pedobacter paludis</name>
    <dbReference type="NCBI Taxonomy" id="2203212"/>
    <lineage>
        <taxon>Bacteria</taxon>
        <taxon>Pseudomonadati</taxon>
        <taxon>Bacteroidota</taxon>
        <taxon>Sphingobacteriia</taxon>
        <taxon>Sphingobacteriales</taxon>
        <taxon>Sphingobacteriaceae</taxon>
        <taxon>Pedobacter</taxon>
    </lineage>
</organism>
<dbReference type="SUPFAM" id="SSF51206">
    <property type="entry name" value="cAMP-binding domain-like"/>
    <property type="match status" value="1"/>
</dbReference>
<sequence length="209" mass="23874">MNTNKLRLPRVAFNNLIAFLNSFKRIDDETFKNELDSEMEYVSYSKPTVIQKENKVANKAFFCIQGMVYAYYKKETGDIVPFRIFQKGEIAVLADSFFNKRRASAGLMACADTNLLSIDSIALKQIFNNHPGAVLLAANILSCILDKDRLRNILLNLKGVDRIREFYQQFPVLALENNLQFMDKQIAAYLHMTSVNFCKLKSEVLPGII</sequence>
<dbReference type="InterPro" id="IPR014710">
    <property type="entry name" value="RmlC-like_jellyroll"/>
</dbReference>
<protein>
    <recommendedName>
        <fullName evidence="1">Cyclic nucleotide-binding domain-containing protein</fullName>
    </recommendedName>
</protein>
<dbReference type="AlphaFoldDB" id="A0A317F1X2"/>
<dbReference type="Pfam" id="PF00027">
    <property type="entry name" value="cNMP_binding"/>
    <property type="match status" value="1"/>
</dbReference>
<name>A0A317F1X2_9SPHI</name>
<reference evidence="3" key="1">
    <citation type="submission" date="2018-05" db="EMBL/GenBank/DDBJ databases">
        <title>Pedobacter paludis sp. nov., isolated from wetland soil.</title>
        <authorList>
            <person name="Zhang Y."/>
        </authorList>
    </citation>
    <scope>NUCLEOTIDE SEQUENCE [LARGE SCALE GENOMIC DNA]</scope>
    <source>
        <strain evidence="3">R-8</strain>
    </source>
</reference>
<feature type="domain" description="Cyclic nucleotide-binding" evidence="1">
    <location>
        <begin position="42"/>
        <end position="130"/>
    </location>
</feature>
<dbReference type="Proteomes" id="UP000245391">
    <property type="component" value="Unassembled WGS sequence"/>
</dbReference>
<evidence type="ECO:0000313" key="3">
    <source>
        <dbReference type="Proteomes" id="UP000245391"/>
    </source>
</evidence>
<dbReference type="EMBL" id="QGNY01000002">
    <property type="protein sequence ID" value="PWS32642.1"/>
    <property type="molecule type" value="Genomic_DNA"/>
</dbReference>
<dbReference type="InterPro" id="IPR000595">
    <property type="entry name" value="cNMP-bd_dom"/>
</dbReference>
<comment type="caution">
    <text evidence="2">The sequence shown here is derived from an EMBL/GenBank/DDBJ whole genome shotgun (WGS) entry which is preliminary data.</text>
</comment>
<dbReference type="OrthoDB" id="754844at2"/>